<keyword evidence="4" id="KW-0969">Cilium</keyword>
<dbReference type="Gene3D" id="1.20.58.300">
    <property type="entry name" value="FlgN-like"/>
    <property type="match status" value="1"/>
</dbReference>
<name>A0A4U9WJS4_SERFO</name>
<reference evidence="4" key="1">
    <citation type="submission" date="2019-05" db="EMBL/GenBank/DDBJ databases">
        <authorList>
            <consortium name="Pathogen Informatics"/>
        </authorList>
    </citation>
    <scope>NUCLEOTIDE SEQUENCE [LARGE SCALE GENOMIC DNA]</scope>
    <source>
        <strain evidence="4">NCTC12965</strain>
    </source>
</reference>
<evidence type="ECO:0000256" key="2">
    <source>
        <dbReference type="ARBA" id="ARBA00007703"/>
    </source>
</evidence>
<comment type="function">
    <text evidence="1">Required for the efficient initiation of filament assembly.</text>
</comment>
<dbReference type="InterPro" id="IPR036679">
    <property type="entry name" value="FlgN-like_sf"/>
</dbReference>
<evidence type="ECO:0000256" key="1">
    <source>
        <dbReference type="ARBA" id="ARBA00002397"/>
    </source>
</evidence>
<keyword evidence="4" id="KW-0282">Flagellum</keyword>
<gene>
    <name evidence="4" type="ORF">NCTC12965_08204</name>
</gene>
<dbReference type="EMBL" id="CABEEZ010000162">
    <property type="protein sequence ID" value="VTR59684.1"/>
    <property type="molecule type" value="Genomic_DNA"/>
</dbReference>
<proteinExistence type="inferred from homology"/>
<accession>A0A4U9WJS4</accession>
<keyword evidence="4" id="KW-0966">Cell projection</keyword>
<evidence type="ECO:0000313" key="4">
    <source>
        <dbReference type="EMBL" id="VTR59684.1"/>
    </source>
</evidence>
<dbReference type="InterPro" id="IPR007809">
    <property type="entry name" value="FlgN-like"/>
</dbReference>
<comment type="similarity">
    <text evidence="2">Belongs to the FlgN family.</text>
</comment>
<dbReference type="SUPFAM" id="SSF140566">
    <property type="entry name" value="FlgN-like"/>
    <property type="match status" value="1"/>
</dbReference>
<dbReference type="GO" id="GO:0044780">
    <property type="term" value="P:bacterial-type flagellum assembly"/>
    <property type="evidence" value="ECO:0007669"/>
    <property type="project" value="InterPro"/>
</dbReference>
<sequence>MERLQHCQAPYEGQPQLAANWQQVQQLSLQLREQNHHNGMLLNHHIEHNTQALAILNKQNKSLYGPDGQSARGACWAVRLEFDAPLTLALSQKERGQNVPQLCCCA</sequence>
<dbReference type="Pfam" id="PF05130">
    <property type="entry name" value="FlgN"/>
    <property type="match status" value="1"/>
</dbReference>
<protein>
    <submittedName>
        <fullName evidence="4">Flagella synthesis chaperone protein FlgN</fullName>
    </submittedName>
</protein>
<keyword evidence="3" id="KW-1005">Bacterial flagellum biogenesis</keyword>
<organism evidence="4">
    <name type="scientific">Serratia fonticola</name>
    <dbReference type="NCBI Taxonomy" id="47917"/>
    <lineage>
        <taxon>Bacteria</taxon>
        <taxon>Pseudomonadati</taxon>
        <taxon>Pseudomonadota</taxon>
        <taxon>Gammaproteobacteria</taxon>
        <taxon>Enterobacterales</taxon>
        <taxon>Yersiniaceae</taxon>
        <taxon>Serratia</taxon>
    </lineage>
</organism>
<dbReference type="AlphaFoldDB" id="A0A4U9WJS4"/>
<evidence type="ECO:0000256" key="3">
    <source>
        <dbReference type="ARBA" id="ARBA00022795"/>
    </source>
</evidence>